<dbReference type="EMBL" id="CAADFC020000018">
    <property type="protein sequence ID" value="VIO74401.1"/>
    <property type="molecule type" value="Genomic_DNA"/>
</dbReference>
<organism evidence="1 2">
    <name type="scientific">Bradyrhizobium ivorense</name>
    <dbReference type="NCBI Taxonomy" id="2511166"/>
    <lineage>
        <taxon>Bacteria</taxon>
        <taxon>Pseudomonadati</taxon>
        <taxon>Pseudomonadota</taxon>
        <taxon>Alphaproteobacteria</taxon>
        <taxon>Hyphomicrobiales</taxon>
        <taxon>Nitrobacteraceae</taxon>
        <taxon>Bradyrhizobium</taxon>
    </lineage>
</organism>
<dbReference type="AlphaFoldDB" id="A0A508TJ38"/>
<sequence>MKKILLGLLVIVIVAAGLFGFDRYTQHRATAGVEAVFEQVRAQGGKASHGPVSFDVLKRSLTITDMSLETATQPPIIVKAANVVAHGVRQSDAARFSAQSIDVNDIEVSAATEGKQPFKIAYKAPLVTLKDYSGLAGAPRPPASSSLFDLYRFGLDQLAAISAASITIPDMTGTVQVTPAFGDGAAGEFSYSGLAFENIKDGKISSSKISKVAFTFNPQAAGKPVKVTGSLADLVADDIDVGAMAAAFDPPKADDDREYRVYRHVAAGPYVITSSQGVNMRFDGITMDDVALRPSRMQLPKLMAVMTPSGGAPPTAAQAREMMERVAALYDGIRIGNYEMRGLSIETPQGPMKLASTRLDFVNGKIGEFAIEGFDGRGPQGPIKFGRFALKSVDVANLMRLTAQFAPQKAVPEQALALLPLIEGAEVKGLVAPYKATGKPVNIDVLSLDWGQFVGSIPSKLRLVAKLSGPLDRTDSAQQQLVAAGIDRMTIDADLGAVWTEASRAFALEPVKLDLGGLLNASARASLGNVPREAFALSPQSIAAASQIEAGPIELTLRDLGSVDLAVGAYARSHDVGRDEARRAMLDAIKAQSEAVSGSNPEATALFAAISRFVETPGQTLVIKLTPRAKAPVQQLIELVRIDLQSALAQFKIEASTGL</sequence>
<proteinExistence type="predicted"/>
<comment type="caution">
    <text evidence="1">The sequence shown here is derived from an EMBL/GenBank/DDBJ whole genome shotgun (WGS) entry which is preliminary data.</text>
</comment>
<reference evidence="1" key="1">
    <citation type="submission" date="2019-02" db="EMBL/GenBank/DDBJ databases">
        <authorList>
            <person name="Pothier F.J."/>
        </authorList>
    </citation>
    <scope>NUCLEOTIDE SEQUENCE</scope>
    <source>
        <strain evidence="1">CI-1B</strain>
    </source>
</reference>
<dbReference type="Proteomes" id="UP000328092">
    <property type="component" value="Unassembled WGS sequence"/>
</dbReference>
<keyword evidence="2" id="KW-1185">Reference proteome</keyword>
<dbReference type="OrthoDB" id="8251894at2"/>
<accession>A0A508TJ38</accession>
<dbReference type="RefSeq" id="WP_139862244.1">
    <property type="nucleotide sequence ID" value="NZ_CAADFC020000018.1"/>
</dbReference>
<evidence type="ECO:0000313" key="2">
    <source>
        <dbReference type="Proteomes" id="UP000328092"/>
    </source>
</evidence>
<gene>
    <name evidence="1" type="ORF">CI1B_52100</name>
</gene>
<protein>
    <submittedName>
        <fullName evidence="1">Uncharacterized protein</fullName>
    </submittedName>
</protein>
<name>A0A508TJ38_9BRAD</name>
<evidence type="ECO:0000313" key="1">
    <source>
        <dbReference type="EMBL" id="VIO74401.1"/>
    </source>
</evidence>